<feature type="region of interest" description="Disordered" evidence="9">
    <location>
        <begin position="438"/>
        <end position="487"/>
    </location>
</feature>
<dbReference type="PANTHER" id="PTHR28293">
    <property type="entry name" value="NUCLEAR RIM PROTEIN 1"/>
    <property type="match status" value="1"/>
</dbReference>
<feature type="transmembrane region" description="Helical" evidence="10">
    <location>
        <begin position="130"/>
        <end position="156"/>
    </location>
</feature>
<feature type="transmembrane region" description="Helical" evidence="10">
    <location>
        <begin position="240"/>
        <end position="258"/>
    </location>
</feature>
<feature type="compositionally biased region" description="Polar residues" evidence="9">
    <location>
        <begin position="438"/>
        <end position="466"/>
    </location>
</feature>
<evidence type="ECO:0000256" key="3">
    <source>
        <dbReference type="ARBA" id="ARBA00011801"/>
    </source>
</evidence>
<evidence type="ECO:0000313" key="12">
    <source>
        <dbReference type="Proteomes" id="UP000006968"/>
    </source>
</evidence>
<dbReference type="AlphaFoldDB" id="J8Q9U3"/>
<name>J8Q9U3_SACAR</name>
<sequence>MDSDDVINEVYESDSNNEEGDSKLAWIVRWYQLITSPLDLQLVINEKLEMIDWDTHAKSFAKPLGNFLIMLFFVIRLLQDNLIKPNYYRLNVKSDAFDLSKSNKLKEFDYLSKISSNFQNDNQFDAFQSWYFVTLRFVANFFKITIVILLSLNLYLTYKFIFGYFKTYNLFHLKSELHSANLTKRNLSDLSKEYYGDIYKQSLWSMLKHFFKGPRDDGPHIDQDEDDVFYQLNKWAPTKFITSLFVSFSPTAIIFLSFSDVSFTTAISLILHQYILDYIIIKRFQRSLEDELILSSAALQEYQDKRIMTRINKQASIDTRSTGRGPGRFGAGSKTQKIFTTHSLHGKEIREAYNYQKKEFEVLPSKIEATAEPRGTKIQHPKATFQVFSTSGHPGRPQNSSQYASYFRENISKNDLARLSPKQYLQEGVAYLQNQVHNSSKSLSPLRQTPLSTRQKSFEGSENSQLNKDDINAILHSPNKNKYYRKE</sequence>
<proteinExistence type="inferred from homology"/>
<dbReference type="EMBL" id="ALIE01000036">
    <property type="protein sequence ID" value="EJS44364.1"/>
    <property type="molecule type" value="Genomic_DNA"/>
</dbReference>
<evidence type="ECO:0000256" key="9">
    <source>
        <dbReference type="SAM" id="MobiDB-lite"/>
    </source>
</evidence>
<keyword evidence="6 10" id="KW-1133">Transmembrane helix</keyword>
<comment type="caution">
    <text evidence="11">The sequence shown here is derived from an EMBL/GenBank/DDBJ whole genome shotgun (WGS) entry which is preliminary data.</text>
</comment>
<organism evidence="11 12">
    <name type="scientific">Saccharomyces arboricola (strain H-6 / AS 2.3317 / CBS 10644)</name>
    <name type="common">Yeast</name>
    <dbReference type="NCBI Taxonomy" id="1160507"/>
    <lineage>
        <taxon>Eukaryota</taxon>
        <taxon>Fungi</taxon>
        <taxon>Dikarya</taxon>
        <taxon>Ascomycota</taxon>
        <taxon>Saccharomycotina</taxon>
        <taxon>Saccharomycetes</taxon>
        <taxon>Saccharomycetales</taxon>
        <taxon>Saccharomycetaceae</taxon>
        <taxon>Saccharomyces</taxon>
    </lineage>
</organism>
<keyword evidence="7 10" id="KW-0472">Membrane</keyword>
<evidence type="ECO:0000256" key="6">
    <source>
        <dbReference type="ARBA" id="ARBA00022989"/>
    </source>
</evidence>
<dbReference type="GO" id="GO:0031965">
    <property type="term" value="C:nuclear membrane"/>
    <property type="evidence" value="ECO:0007669"/>
    <property type="project" value="UniProtKB-SubCell"/>
</dbReference>
<dbReference type="Proteomes" id="UP000006968">
    <property type="component" value="Chromosome IV"/>
</dbReference>
<comment type="similarity">
    <text evidence="2">Belongs to the NUR1 family.</text>
</comment>
<keyword evidence="5 10" id="KW-0812">Transmembrane</keyword>
<evidence type="ECO:0000313" key="11">
    <source>
        <dbReference type="EMBL" id="EJS44364.1"/>
    </source>
</evidence>
<dbReference type="GO" id="GO:0007096">
    <property type="term" value="P:regulation of exit from mitosis"/>
    <property type="evidence" value="ECO:0007669"/>
    <property type="project" value="TreeGrafter"/>
</dbReference>
<gene>
    <name evidence="11" type="ORF">SU7_0519</name>
</gene>
<comment type="subunit">
    <text evidence="3">Interacts with CSM1.</text>
</comment>
<comment type="subcellular location">
    <subcellularLocation>
        <location evidence="1">Nucleus membrane</location>
        <topology evidence="1">Multi-pass membrane protein</topology>
    </subcellularLocation>
</comment>
<keyword evidence="12" id="KW-1185">Reference proteome</keyword>
<accession>J8Q9U3</accession>
<evidence type="ECO:0000256" key="10">
    <source>
        <dbReference type="SAM" id="Phobius"/>
    </source>
</evidence>
<dbReference type="Pfam" id="PF10332">
    <property type="entry name" value="DUF2418"/>
    <property type="match status" value="1"/>
</dbReference>
<evidence type="ECO:0000256" key="2">
    <source>
        <dbReference type="ARBA" id="ARBA00007900"/>
    </source>
</evidence>
<evidence type="ECO:0000256" key="7">
    <source>
        <dbReference type="ARBA" id="ARBA00023136"/>
    </source>
</evidence>
<evidence type="ECO:0000256" key="1">
    <source>
        <dbReference type="ARBA" id="ARBA00004232"/>
    </source>
</evidence>
<comment type="function">
    <text evidence="8">Member of a perinuclear network that controls recombination at multiple loci to maintain genome stability. Required for rDNA repeat stability.</text>
</comment>
<dbReference type="OrthoDB" id="3363151at2759"/>
<reference evidence="11 12" key="1">
    <citation type="journal article" date="2013" name="BMC Genomics">
        <title>High quality de novo sequencing and assembly of the Saccharomyces arboricolus genome.</title>
        <authorList>
            <person name="Liti G."/>
            <person name="Nguyen Ba A.N."/>
            <person name="Blythe M."/>
            <person name="Mueller C.A."/>
            <person name="Bergstroem A."/>
            <person name="Cubillos F.A."/>
            <person name="Dafhnis-Calas F."/>
            <person name="Khoshraftar S."/>
            <person name="Malla S."/>
            <person name="Mehta N."/>
            <person name="Siow C.C."/>
            <person name="Warringer J."/>
            <person name="Moses A.M."/>
            <person name="Louis E.J."/>
            <person name="Nieduszynski C.A."/>
        </authorList>
    </citation>
    <scope>NUCLEOTIDE SEQUENCE [LARGE SCALE GENOMIC DNA]</scope>
    <source>
        <strain evidence="12">H-6 / AS 2.3317 / CBS 10644</strain>
    </source>
</reference>
<evidence type="ECO:0000256" key="4">
    <source>
        <dbReference type="ARBA" id="ARBA00018310"/>
    </source>
</evidence>
<evidence type="ECO:0000256" key="5">
    <source>
        <dbReference type="ARBA" id="ARBA00022692"/>
    </source>
</evidence>
<dbReference type="GO" id="GO:0043007">
    <property type="term" value="P:maintenance of rDNA"/>
    <property type="evidence" value="ECO:0007669"/>
    <property type="project" value="TreeGrafter"/>
</dbReference>
<dbReference type="InterPro" id="IPR018819">
    <property type="entry name" value="Nur1/Mug154"/>
</dbReference>
<dbReference type="PANTHER" id="PTHR28293:SF1">
    <property type="entry name" value="NUCLEAR RIM PROTEIN 1"/>
    <property type="match status" value="1"/>
</dbReference>
<feature type="transmembrane region" description="Helical" evidence="10">
    <location>
        <begin position="60"/>
        <end position="78"/>
    </location>
</feature>
<dbReference type="HOGENOM" id="CLU_033252_1_0_1"/>
<protein>
    <recommendedName>
        <fullName evidence="4">Nuclear rim protein 1</fullName>
    </recommendedName>
</protein>
<evidence type="ECO:0000256" key="8">
    <source>
        <dbReference type="ARBA" id="ARBA00024979"/>
    </source>
</evidence>